<dbReference type="EnsemblMetazoa" id="XM_026441616">
    <property type="protein sequence ID" value="XP_026297401"/>
    <property type="gene ID" value="LOC100576505"/>
</dbReference>
<proteinExistence type="predicted"/>
<name>A0A7M7L421_APIME</name>
<evidence type="ECO:0000313" key="3">
    <source>
        <dbReference type="RefSeq" id="XP_016773333.1"/>
    </source>
</evidence>
<accession>A0A7M7L421</accession>
<organism evidence="1">
    <name type="scientific">Apis mellifera</name>
    <name type="common">Honeybee</name>
    <dbReference type="NCBI Taxonomy" id="7460"/>
    <lineage>
        <taxon>Eukaryota</taxon>
        <taxon>Metazoa</taxon>
        <taxon>Ecdysozoa</taxon>
        <taxon>Arthropoda</taxon>
        <taxon>Hexapoda</taxon>
        <taxon>Insecta</taxon>
        <taxon>Pterygota</taxon>
        <taxon>Neoptera</taxon>
        <taxon>Endopterygota</taxon>
        <taxon>Hymenoptera</taxon>
        <taxon>Apocrita</taxon>
        <taxon>Aculeata</taxon>
        <taxon>Apoidea</taxon>
        <taxon>Anthophila</taxon>
        <taxon>Apidae</taxon>
        <taxon>Apis</taxon>
    </lineage>
</organism>
<accession>A0A8B8H091</accession>
<accession>A0A7M7IK03</accession>
<dbReference type="Proteomes" id="UP000005203">
    <property type="component" value="Linkage group LG1"/>
</dbReference>
<protein>
    <submittedName>
        <fullName evidence="3 4">Uncharacterized protein LOC100576505 isoform X1</fullName>
    </submittedName>
</protein>
<reference evidence="2" key="3">
    <citation type="submission" date="2025-05" db="UniProtKB">
        <authorList>
            <consortium name="RefSeq"/>
        </authorList>
    </citation>
    <scope>NUCLEOTIDE SEQUENCE [LARGE SCALE GENOMIC DNA]</scope>
    <source>
        <strain evidence="2">DH4</strain>
    </source>
</reference>
<gene>
    <name evidence="3 4" type="primary">LOC100576505</name>
</gene>
<sequence length="110" mass="13183">METIRLANFSCMYINVRFVTIASRDCPFLKASKRLNFLISSRMKRTFLYAIALLALLSLLQQPIESKKVIIHVPYRVKNVKHVHTIYKIIPHYREDKKEDFEEDEKYEIY</sequence>
<reference evidence="1" key="1">
    <citation type="submission" date="2021-01" db="UniProtKB">
        <authorList>
            <consortium name="EnsemblMetazoa"/>
        </authorList>
    </citation>
    <scope>IDENTIFICATION</scope>
    <source>
        <strain evidence="1">DH4</strain>
    </source>
</reference>
<evidence type="ECO:0000313" key="2">
    <source>
        <dbReference type="Proteomes" id="UP000005203"/>
    </source>
</evidence>
<dbReference type="EnsemblMetazoa" id="XM_016917844">
    <property type="protein sequence ID" value="XP_016773333"/>
    <property type="gene ID" value="LOC100576505"/>
</dbReference>
<accession>A0A8B7KS39</accession>
<dbReference type="RefSeq" id="XP_026297401.1">
    <property type="nucleotide sequence ID" value="XM_026441616.1"/>
</dbReference>
<dbReference type="OrthoDB" id="7612937at2759"/>
<evidence type="ECO:0000313" key="1">
    <source>
        <dbReference type="EnsemblMetazoa" id="XP_026297401"/>
    </source>
</evidence>
<dbReference type="AlphaFoldDB" id="A0A7M7L421"/>
<evidence type="ECO:0000313" key="4">
    <source>
        <dbReference type="RefSeq" id="XP_026297401.1"/>
    </source>
</evidence>
<dbReference type="KEGG" id="ame:100576505"/>
<reference evidence="3 4" key="2">
    <citation type="submission" date="2025-04" db="UniProtKB">
        <authorList>
            <consortium name="RefSeq"/>
        </authorList>
    </citation>
    <scope>IDENTIFICATION</scope>
    <source>
        <strain evidence="2 3">DH4</strain>
        <tissue evidence="3 4">Whole body</tissue>
    </source>
</reference>
<dbReference type="GeneID" id="100576505"/>
<dbReference type="RefSeq" id="XP_016773333.1">
    <property type="nucleotide sequence ID" value="XM_016917844.2"/>
</dbReference>
<keyword evidence="2" id="KW-1185">Reference proteome</keyword>